<keyword evidence="1" id="KW-0067">ATP-binding</keyword>
<sequence length="309" mass="36039">MSGRGNMFNEGEILIDTKRRSWKLGTLIGKGGFGCIYTASIHGEEDVSETQYAIKIEPKSNGPLFVEQVFYQRIGKWDMIDSWKKSNGINHLGIPNFYGFGFYTKNKKDYRFIIVDRLGCDLNKIIQNNNNKLPQSTVFKIADRIITVLRYIHDHGYTHGDIKASNIAIDYYDKNKIYLIDYGLSHRYKVNDVHIQYKRDPKKMHNGTIEFTSIDMHNGASITRRGDLEILGYCMVKWLGGILPWENDLKNRTYVMEQKIRCIGDIHNFLTESLGRYPVELYNYFIYISSLKYDECPDYNLITRMINKT</sequence>
<keyword evidence="1" id="KW-0547">Nucleotide-binding</keyword>
<evidence type="ECO:0000313" key="3">
    <source>
        <dbReference type="EMBL" id="QQG31629.1"/>
    </source>
</evidence>
<proteinExistence type="predicted"/>
<keyword evidence="3" id="KW-0418">Kinase</keyword>
<evidence type="ECO:0000259" key="2">
    <source>
        <dbReference type="PROSITE" id="PS50011"/>
    </source>
</evidence>
<dbReference type="EMBL" id="MW036632">
    <property type="protein sequence ID" value="QQG31629.1"/>
    <property type="molecule type" value="Genomic_DNA"/>
</dbReference>
<dbReference type="GO" id="GO:0004672">
    <property type="term" value="F:protein kinase activity"/>
    <property type="evidence" value="ECO:0007669"/>
    <property type="project" value="InterPro"/>
</dbReference>
<organism evidence="3">
    <name type="scientific">Swinepox virus</name>
    <name type="common">SWPV</name>
    <dbReference type="NCBI Taxonomy" id="10276"/>
    <lineage>
        <taxon>Viruses</taxon>
        <taxon>Varidnaviria</taxon>
        <taxon>Bamfordvirae</taxon>
        <taxon>Nucleocytoviricota</taxon>
        <taxon>Pokkesviricetes</taxon>
        <taxon>Chitovirales</taxon>
        <taxon>Poxviridae</taxon>
        <taxon>Chordopoxvirinae</taxon>
        <taxon>Suipoxvirus</taxon>
        <taxon>Suipoxvirus swinepox</taxon>
    </lineage>
</organism>
<protein>
    <submittedName>
        <fullName evidence="3">Ser/Thr protein kinase</fullName>
    </submittedName>
</protein>
<reference evidence="3" key="1">
    <citation type="journal article" date="2021" name="Arch. Virol.">
        <title>First complete genome characterization of swinepox virus directly from a clinical sample indicates divergence of a Eurasian-lineage virus.</title>
        <authorList>
            <person name="Aasdev A."/>
            <person name="Mishra A."/>
            <person name="Bora D.P."/>
            <person name="Kurkure N.V."/>
            <person name="Barman N.N."/>
            <person name="Raut A.A."/>
        </authorList>
    </citation>
    <scope>NUCLEOTIDE SEQUENCE</scope>
    <source>
        <strain evidence="3">SwPV/India-Assam/16</strain>
    </source>
</reference>
<dbReference type="SMART" id="SM00220">
    <property type="entry name" value="S_TKc"/>
    <property type="match status" value="1"/>
</dbReference>
<evidence type="ECO:0000256" key="1">
    <source>
        <dbReference type="PROSITE-ProRule" id="PRU10141"/>
    </source>
</evidence>
<feature type="domain" description="Protein kinase" evidence="2">
    <location>
        <begin position="22"/>
        <end position="309"/>
    </location>
</feature>
<dbReference type="PROSITE" id="PS50011">
    <property type="entry name" value="PROTEIN_KINASE_DOM"/>
    <property type="match status" value="1"/>
</dbReference>
<dbReference type="InterPro" id="IPR050235">
    <property type="entry name" value="CK1_Ser-Thr_kinase"/>
</dbReference>
<dbReference type="PANTHER" id="PTHR11909">
    <property type="entry name" value="CASEIN KINASE-RELATED"/>
    <property type="match status" value="1"/>
</dbReference>
<dbReference type="PROSITE" id="PS00107">
    <property type="entry name" value="PROTEIN_KINASE_ATP"/>
    <property type="match status" value="1"/>
</dbReference>
<dbReference type="GO" id="GO:0005524">
    <property type="term" value="F:ATP binding"/>
    <property type="evidence" value="ECO:0007669"/>
    <property type="project" value="UniProtKB-UniRule"/>
</dbReference>
<name>A0A881SYC7_SWPV</name>
<feature type="binding site" evidence="1">
    <location>
        <position position="55"/>
    </location>
    <ligand>
        <name>ATP</name>
        <dbReference type="ChEBI" id="CHEBI:30616"/>
    </ligand>
</feature>
<dbReference type="InterPro" id="IPR000719">
    <property type="entry name" value="Prot_kinase_dom"/>
</dbReference>
<dbReference type="InterPro" id="IPR011009">
    <property type="entry name" value="Kinase-like_dom_sf"/>
</dbReference>
<accession>A0A881SYC7</accession>
<dbReference type="InterPro" id="IPR017441">
    <property type="entry name" value="Protein_kinase_ATP_BS"/>
</dbReference>
<dbReference type="SUPFAM" id="SSF56112">
    <property type="entry name" value="Protein kinase-like (PK-like)"/>
    <property type="match status" value="1"/>
</dbReference>
<keyword evidence="3" id="KW-0808">Transferase</keyword>
<dbReference type="Proteomes" id="UP000671927">
    <property type="component" value="Segment"/>
</dbReference>
<dbReference type="Gene3D" id="1.10.510.10">
    <property type="entry name" value="Transferase(Phosphotransferase) domain 1"/>
    <property type="match status" value="1"/>
</dbReference>
<gene>
    <name evidence="3" type="primary">SwPV138</name>
</gene>
<dbReference type="Pfam" id="PF00069">
    <property type="entry name" value="Pkinase"/>
    <property type="match status" value="1"/>
</dbReference>
<organismHost>
    <name type="scientific">Sus scrofa</name>
    <name type="common">Pig</name>
    <dbReference type="NCBI Taxonomy" id="9823"/>
</organismHost>